<keyword evidence="3" id="KW-0804">Transcription</keyword>
<dbReference type="AlphaFoldDB" id="A0A419W3P6"/>
<dbReference type="InterPro" id="IPR001387">
    <property type="entry name" value="Cro/C1-type_HTH"/>
</dbReference>
<dbReference type="SUPFAM" id="SSF47413">
    <property type="entry name" value="lambda repressor-like DNA-binding domains"/>
    <property type="match status" value="1"/>
</dbReference>
<protein>
    <submittedName>
        <fullName evidence="5">Phage repressor protein C with HTH and peptisase S24 domain</fullName>
    </submittedName>
</protein>
<keyword evidence="1" id="KW-0805">Transcription regulation</keyword>
<dbReference type="InterPro" id="IPR036286">
    <property type="entry name" value="LexA/Signal_pep-like_sf"/>
</dbReference>
<dbReference type="Gene3D" id="2.10.109.10">
    <property type="entry name" value="Umud Fragment, subunit A"/>
    <property type="match status" value="1"/>
</dbReference>
<evidence type="ECO:0000256" key="1">
    <source>
        <dbReference type="ARBA" id="ARBA00023015"/>
    </source>
</evidence>
<evidence type="ECO:0000313" key="5">
    <source>
        <dbReference type="EMBL" id="RKD90106.1"/>
    </source>
</evidence>
<evidence type="ECO:0000256" key="2">
    <source>
        <dbReference type="ARBA" id="ARBA00023125"/>
    </source>
</evidence>
<comment type="caution">
    <text evidence="5">The sequence shown here is derived from an EMBL/GenBank/DDBJ whole genome shotgun (WGS) entry which is preliminary data.</text>
</comment>
<feature type="domain" description="HTH cro/C1-type" evidence="4">
    <location>
        <begin position="8"/>
        <end position="62"/>
    </location>
</feature>
<keyword evidence="2" id="KW-0238">DNA-binding</keyword>
<dbReference type="PROSITE" id="PS50943">
    <property type="entry name" value="HTH_CROC1"/>
    <property type="match status" value="1"/>
</dbReference>
<dbReference type="Proteomes" id="UP000283387">
    <property type="component" value="Unassembled WGS sequence"/>
</dbReference>
<dbReference type="OrthoDB" id="3831186at2"/>
<dbReference type="GO" id="GO:0003677">
    <property type="term" value="F:DNA binding"/>
    <property type="evidence" value="ECO:0007669"/>
    <property type="project" value="UniProtKB-KW"/>
</dbReference>
<dbReference type="InterPro" id="IPR015927">
    <property type="entry name" value="Peptidase_S24_S26A/B/C"/>
</dbReference>
<dbReference type="Gene3D" id="1.10.260.40">
    <property type="entry name" value="lambda repressor-like DNA-binding domains"/>
    <property type="match status" value="1"/>
</dbReference>
<keyword evidence="6" id="KW-1185">Reference proteome</keyword>
<dbReference type="InterPro" id="IPR010982">
    <property type="entry name" value="Lambda_DNA-bd_dom_sf"/>
</dbReference>
<dbReference type="EMBL" id="RAPN01000001">
    <property type="protein sequence ID" value="RKD90106.1"/>
    <property type="molecule type" value="Genomic_DNA"/>
</dbReference>
<evidence type="ECO:0000256" key="3">
    <source>
        <dbReference type="ARBA" id="ARBA00023163"/>
    </source>
</evidence>
<proteinExistence type="predicted"/>
<dbReference type="PANTHER" id="PTHR40661:SF3">
    <property type="entry name" value="FELS-1 PROPHAGE TRANSCRIPTIONAL REGULATOR"/>
    <property type="match status" value="1"/>
</dbReference>
<dbReference type="SUPFAM" id="SSF51306">
    <property type="entry name" value="LexA/Signal peptidase"/>
    <property type="match status" value="1"/>
</dbReference>
<dbReference type="CDD" id="cd06529">
    <property type="entry name" value="S24_LexA-like"/>
    <property type="match status" value="1"/>
</dbReference>
<evidence type="ECO:0000259" key="4">
    <source>
        <dbReference type="PROSITE" id="PS50943"/>
    </source>
</evidence>
<name>A0A419W3P6_9BACT</name>
<dbReference type="InterPro" id="IPR039418">
    <property type="entry name" value="LexA-like"/>
</dbReference>
<gene>
    <name evidence="5" type="ORF">BC643_0442</name>
</gene>
<dbReference type="Pfam" id="PF00717">
    <property type="entry name" value="Peptidase_S24"/>
    <property type="match status" value="1"/>
</dbReference>
<dbReference type="RefSeq" id="WP_120271535.1">
    <property type="nucleotide sequence ID" value="NZ_RAPN01000001.1"/>
</dbReference>
<dbReference type="SMART" id="SM00530">
    <property type="entry name" value="HTH_XRE"/>
    <property type="match status" value="1"/>
</dbReference>
<evidence type="ECO:0000313" key="6">
    <source>
        <dbReference type="Proteomes" id="UP000283387"/>
    </source>
</evidence>
<sequence>MNFLSDNLKYLRQQSRLTQQDLADKLGLKRSHIGAYEEGRATPKIATLVQIALNFDLSLDQLIRNDLSKEKYANVPSIGGLKILPIVVNAENEELIPIVPVKASAGYLNGFADPEYIGQLPAFNMPVPELSPGKTYRVFQLKGDSMLPVQPGAYMFCQFVESLDDLRDGQTYVLITKDAGLVYKRVYRQGDSRFLLKSDNPEYEPYAVDAEDVLEIWKAEGVLSFNLPQPNHLEVSRLSDILSEMKEEIRQLRNR</sequence>
<dbReference type="CDD" id="cd00093">
    <property type="entry name" value="HTH_XRE"/>
    <property type="match status" value="1"/>
</dbReference>
<dbReference type="Pfam" id="PF01381">
    <property type="entry name" value="HTH_3"/>
    <property type="match status" value="1"/>
</dbReference>
<organism evidence="5 6">
    <name type="scientific">Mangrovibacterium diazotrophicum</name>
    <dbReference type="NCBI Taxonomy" id="1261403"/>
    <lineage>
        <taxon>Bacteria</taxon>
        <taxon>Pseudomonadati</taxon>
        <taxon>Bacteroidota</taxon>
        <taxon>Bacteroidia</taxon>
        <taxon>Marinilabiliales</taxon>
        <taxon>Prolixibacteraceae</taxon>
        <taxon>Mangrovibacterium</taxon>
    </lineage>
</organism>
<dbReference type="PANTHER" id="PTHR40661">
    <property type="match status" value="1"/>
</dbReference>
<reference evidence="5 6" key="1">
    <citation type="submission" date="2018-09" db="EMBL/GenBank/DDBJ databases">
        <title>Genomic Encyclopedia of Archaeal and Bacterial Type Strains, Phase II (KMG-II): from individual species to whole genera.</title>
        <authorList>
            <person name="Goeker M."/>
        </authorList>
    </citation>
    <scope>NUCLEOTIDE SEQUENCE [LARGE SCALE GENOMIC DNA]</scope>
    <source>
        <strain evidence="5 6">DSM 27148</strain>
    </source>
</reference>
<accession>A0A419W3P6</accession>